<dbReference type="InterPro" id="IPR002156">
    <property type="entry name" value="RNaseH_domain"/>
</dbReference>
<dbReference type="Pfam" id="PF13456">
    <property type="entry name" value="RVT_3"/>
    <property type="match status" value="1"/>
</dbReference>
<sequence>MGSCIVNNMEKVNGDGLLLALIKNATVEQVVENKLKNYRKRPINLEDLHLNTTSHFNPTFEGSVELGISLNPNLLDPSKHTTMVFKDNHGDNTTISLEGGDLGIFDIGGSITKMVEAVGFSGGILIGWKDLVKVEVVYSHPQFGELESVLHHEKLLWKQKAKYDWLIMEDHDIIIFGKADKNQAKLLKGILKDFYNFSRRRMNTRKSNVFFSIGVSEDPRKTFSDILGFNRLSVFGKIETLFIFQGITWSTEDVIKTSFSWAKQYILALKVNVSNRKVPIVVVPKLGNWIHLNSHEAVKEESGFVMIGGVLRDRYGGWIVGYNRSVGICSVLDFELWGILEGLTIAMDRGFDRVLIVSDSHEAVQAIQGVLQRDFIKEVDSLAKMDVDNK</sequence>
<keyword evidence="3" id="KW-1185">Reference proteome</keyword>
<dbReference type="Gene3D" id="3.30.420.10">
    <property type="entry name" value="Ribonuclease H-like superfamily/Ribonuclease H"/>
    <property type="match status" value="1"/>
</dbReference>
<dbReference type="GO" id="GO:0004523">
    <property type="term" value="F:RNA-DNA hybrid ribonuclease activity"/>
    <property type="evidence" value="ECO:0007669"/>
    <property type="project" value="InterPro"/>
</dbReference>
<feature type="non-terminal residue" evidence="2">
    <location>
        <position position="1"/>
    </location>
</feature>
<gene>
    <name evidence="2" type="ORF">Golob_000009</name>
</gene>
<dbReference type="PANTHER" id="PTHR47723">
    <property type="entry name" value="OS05G0353850 PROTEIN"/>
    <property type="match status" value="1"/>
</dbReference>
<dbReference type="InterPro" id="IPR044730">
    <property type="entry name" value="RNase_H-like_dom_plant"/>
</dbReference>
<name>A0A7J8NGT6_9ROSI</name>
<evidence type="ECO:0000313" key="2">
    <source>
        <dbReference type="EMBL" id="MBA0576181.1"/>
    </source>
</evidence>
<reference evidence="2 3" key="1">
    <citation type="journal article" date="2019" name="Genome Biol. Evol.">
        <title>Insights into the evolution of the New World diploid cottons (Gossypium, subgenus Houzingenia) based on genome sequencing.</title>
        <authorList>
            <person name="Grover C.E."/>
            <person name="Arick M.A. 2nd"/>
            <person name="Thrash A."/>
            <person name="Conover J.L."/>
            <person name="Sanders W.S."/>
            <person name="Peterson D.G."/>
            <person name="Frelichowski J.E."/>
            <person name="Scheffler J.A."/>
            <person name="Scheffler B.E."/>
            <person name="Wendel J.F."/>
        </authorList>
    </citation>
    <scope>NUCLEOTIDE SEQUENCE [LARGE SCALE GENOMIC DNA]</scope>
    <source>
        <strain evidence="2">157</strain>
        <tissue evidence="2">Leaf</tissue>
    </source>
</reference>
<accession>A0A7J8NGT6</accession>
<evidence type="ECO:0000259" key="1">
    <source>
        <dbReference type="Pfam" id="PF13456"/>
    </source>
</evidence>
<feature type="domain" description="RNase H type-1" evidence="1">
    <location>
        <begin position="298"/>
        <end position="370"/>
    </location>
</feature>
<dbReference type="PANTHER" id="PTHR47723:SF19">
    <property type="entry name" value="POLYNUCLEOTIDYL TRANSFERASE, RIBONUCLEASE H-LIKE SUPERFAMILY PROTEIN"/>
    <property type="match status" value="1"/>
</dbReference>
<protein>
    <recommendedName>
        <fullName evidence="1">RNase H type-1 domain-containing protein</fullName>
    </recommendedName>
</protein>
<proteinExistence type="predicted"/>
<evidence type="ECO:0000313" key="3">
    <source>
        <dbReference type="Proteomes" id="UP000593572"/>
    </source>
</evidence>
<dbReference type="AlphaFoldDB" id="A0A7J8NGT6"/>
<dbReference type="EMBL" id="JABEZX010340772">
    <property type="protein sequence ID" value="MBA0576181.1"/>
    <property type="molecule type" value="Genomic_DNA"/>
</dbReference>
<comment type="caution">
    <text evidence="2">The sequence shown here is derived from an EMBL/GenBank/DDBJ whole genome shotgun (WGS) entry which is preliminary data.</text>
</comment>
<dbReference type="GO" id="GO:0003676">
    <property type="term" value="F:nucleic acid binding"/>
    <property type="evidence" value="ECO:0007669"/>
    <property type="project" value="InterPro"/>
</dbReference>
<dbReference type="InterPro" id="IPR053151">
    <property type="entry name" value="RNase_H-like"/>
</dbReference>
<dbReference type="InterPro" id="IPR012337">
    <property type="entry name" value="RNaseH-like_sf"/>
</dbReference>
<organism evidence="2 3">
    <name type="scientific">Gossypium lobatum</name>
    <dbReference type="NCBI Taxonomy" id="34289"/>
    <lineage>
        <taxon>Eukaryota</taxon>
        <taxon>Viridiplantae</taxon>
        <taxon>Streptophyta</taxon>
        <taxon>Embryophyta</taxon>
        <taxon>Tracheophyta</taxon>
        <taxon>Spermatophyta</taxon>
        <taxon>Magnoliopsida</taxon>
        <taxon>eudicotyledons</taxon>
        <taxon>Gunneridae</taxon>
        <taxon>Pentapetalae</taxon>
        <taxon>rosids</taxon>
        <taxon>malvids</taxon>
        <taxon>Malvales</taxon>
        <taxon>Malvaceae</taxon>
        <taxon>Malvoideae</taxon>
        <taxon>Gossypium</taxon>
    </lineage>
</organism>
<dbReference type="InterPro" id="IPR036397">
    <property type="entry name" value="RNaseH_sf"/>
</dbReference>
<dbReference type="SUPFAM" id="SSF53098">
    <property type="entry name" value="Ribonuclease H-like"/>
    <property type="match status" value="1"/>
</dbReference>
<dbReference type="Proteomes" id="UP000593572">
    <property type="component" value="Unassembled WGS sequence"/>
</dbReference>
<dbReference type="CDD" id="cd06222">
    <property type="entry name" value="RNase_H_like"/>
    <property type="match status" value="1"/>
</dbReference>